<feature type="compositionally biased region" description="Basic and acidic residues" evidence="1">
    <location>
        <begin position="388"/>
        <end position="423"/>
    </location>
</feature>
<dbReference type="HOGENOM" id="CLU_006101_0_0_1"/>
<feature type="compositionally biased region" description="Low complexity" evidence="1">
    <location>
        <begin position="365"/>
        <end position="374"/>
    </location>
</feature>
<feature type="region of interest" description="Disordered" evidence="1">
    <location>
        <begin position="829"/>
        <end position="1002"/>
    </location>
</feature>
<feature type="compositionally biased region" description="Polar residues" evidence="1">
    <location>
        <begin position="278"/>
        <end position="288"/>
    </location>
</feature>
<dbReference type="GO" id="GO:0005886">
    <property type="term" value="C:plasma membrane"/>
    <property type="evidence" value="ECO:0007669"/>
    <property type="project" value="Ensembl"/>
</dbReference>
<dbReference type="GO" id="GO:0006869">
    <property type="term" value="P:lipid transport"/>
    <property type="evidence" value="ECO:0007669"/>
    <property type="project" value="InterPro"/>
</dbReference>
<feature type="compositionally biased region" description="Basic and acidic residues" evidence="1">
    <location>
        <begin position="545"/>
        <end position="571"/>
    </location>
</feature>
<feature type="compositionally biased region" description="Acidic residues" evidence="1">
    <location>
        <begin position="720"/>
        <end position="731"/>
    </location>
</feature>
<dbReference type="GeneTree" id="ENSGT00530000065031"/>
<feature type="compositionally biased region" description="Basic and acidic residues" evidence="1">
    <location>
        <begin position="44"/>
        <end position="79"/>
    </location>
</feature>
<feature type="region of interest" description="Disordered" evidence="1">
    <location>
        <begin position="488"/>
        <end position="639"/>
    </location>
</feature>
<evidence type="ECO:0000313" key="2">
    <source>
        <dbReference type="Ensembl" id="ENSLAFP00000017350.2"/>
    </source>
</evidence>
<sequence>MDFLRLHLPGLHQALRGALDSFSTFVSYLMGDEVPTAEGREAQAAKELGEVDTGRPKRAAEKEEAQEALEHLGGSRKEGNGGLSGPAEVGRHQEESIAAEQTWGWGGGSSHGSQAGRQDTGAWEAAKVARCQELSAPSEAEKSQAGSVVGRDRSCQAQERQEPGEQEVNTEERLRTWEQVEEEEEVRAREPEVAEGEESGWTQHREPEGKAGVGWQNEAKDGKEAEQVVKEAVAEETQAPEARGPESEEEVVVVVRGDQITGAQEPQGPGTEPEVWVTSGSEEAWTTSGREKADHPAVRETEFGAVPGERTPEGTESIWALDEASRGDWEEEVDEKREVEESLIPRQTQALGAERVEEGAGGQAAGREAAGALGSEEEVEEGFEDQADQSRKEGKGRQDSEIRADQARLEEVVQAEEAKEEKGSGWAAEVQLSQDKEAKGAQGDADLETTPEARSEKVFTGQESEKEAQTGGEALRVGWGGLECELTEGQEPELMLGAQSPTKKPEGGQGVKEELWRAPALSKEETEGKLEEDSRYLENVQPDIHVSEGEAWRNQRRRDVETGNSQEKADAEEAGEEAAGGQALEAEAERGQEEWKKAKDTGRGTEENEALEAENREPGGSRGAGAWAGQSLEDSEAKDVEVEVVVPWGTDRAPGREWRLEEVALNLQDSEDVQTRISLATKIVEDKAAQGVKETGVEEGPEEEAGNTWEREFKRGWDSEEREEAGGDGELPEAQHGEAAEGEVRGEQEFSLESSAKEGVTGRGHQAEAFEAKEGESEVGESAVAEGSWKMDHFTSGSHVVTAEGTVAMGEAEGLPGEQTVERTEVGVWEAMEQRVDSEGQHPEGLEDVKGQKEQPTIQDPPKAEPKLHEAAEAAETTGSAREHACSSWNEALLPGSRLDVSVPRSRVLLSRSSSQRRSRPSFRRTPSPAPQEEPPSPPPEADLSAPQQRLLQSVEPPEPSPPKPEGTPVPARKRPLGHGFGLAHSGMMQELQARLGQPKPQ</sequence>
<dbReference type="STRING" id="9785.ENSLAFP00000017350"/>
<dbReference type="AlphaFoldDB" id="G3TPL7"/>
<evidence type="ECO:0000313" key="3">
    <source>
        <dbReference type="Proteomes" id="UP000007646"/>
    </source>
</evidence>
<feature type="compositionally biased region" description="Basic and acidic residues" evidence="1">
    <location>
        <begin position="587"/>
        <end position="606"/>
    </location>
</feature>
<dbReference type="InterPro" id="IPR026158">
    <property type="entry name" value="ApolipoprotB_rcpt"/>
</dbReference>
<organism evidence="2 3">
    <name type="scientific">Loxodonta africana</name>
    <name type="common">African elephant</name>
    <dbReference type="NCBI Taxonomy" id="9785"/>
    <lineage>
        <taxon>Eukaryota</taxon>
        <taxon>Metazoa</taxon>
        <taxon>Chordata</taxon>
        <taxon>Craniata</taxon>
        <taxon>Vertebrata</taxon>
        <taxon>Euteleostomi</taxon>
        <taxon>Mammalia</taxon>
        <taxon>Eutheria</taxon>
        <taxon>Afrotheria</taxon>
        <taxon>Proboscidea</taxon>
        <taxon>Elephantidae</taxon>
        <taxon>Loxodonta</taxon>
    </lineage>
</organism>
<feature type="compositionally biased region" description="Pro residues" evidence="1">
    <location>
        <begin position="957"/>
        <end position="968"/>
    </location>
</feature>
<feature type="compositionally biased region" description="Basic and acidic residues" evidence="1">
    <location>
        <begin position="323"/>
        <end position="340"/>
    </location>
</feature>
<dbReference type="InParanoid" id="G3TPL7"/>
<dbReference type="PANTHER" id="PTHR15964">
    <property type="entry name" value="APOLIPOPROTEIN B48 RECEPTOR"/>
    <property type="match status" value="1"/>
</dbReference>
<feature type="compositionally biased region" description="Pro residues" evidence="1">
    <location>
        <begin position="928"/>
        <end position="941"/>
    </location>
</feature>
<dbReference type="FunCoup" id="G3TPL7">
    <property type="interactions" value="126"/>
</dbReference>
<protein>
    <submittedName>
        <fullName evidence="2">Apolipoprotein B receptor</fullName>
    </submittedName>
</protein>
<feature type="compositionally biased region" description="Basic and acidic residues" evidence="1">
    <location>
        <begin position="289"/>
        <end position="302"/>
    </location>
</feature>
<feature type="compositionally biased region" description="Basic and acidic residues" evidence="1">
    <location>
        <begin position="218"/>
        <end position="233"/>
    </location>
</feature>
<feature type="region of interest" description="Disordered" evidence="1">
    <location>
        <begin position="691"/>
        <end position="797"/>
    </location>
</feature>
<dbReference type="eggNOG" id="ENOG502SSHE">
    <property type="taxonomic scope" value="Eukaryota"/>
</dbReference>
<dbReference type="GO" id="GO:0030229">
    <property type="term" value="F:very-low-density lipoprotein particle receptor activity"/>
    <property type="evidence" value="ECO:0007669"/>
    <property type="project" value="TreeGrafter"/>
</dbReference>
<proteinExistence type="predicted"/>
<feature type="compositionally biased region" description="Basic and acidic residues" evidence="1">
    <location>
        <begin position="150"/>
        <end position="163"/>
    </location>
</feature>
<dbReference type="GO" id="GO:0005813">
    <property type="term" value="C:centrosome"/>
    <property type="evidence" value="ECO:0007669"/>
    <property type="project" value="Ensembl"/>
</dbReference>
<dbReference type="Proteomes" id="UP000007646">
    <property type="component" value="Unassembled WGS sequence"/>
</dbReference>
<feature type="compositionally biased region" description="Basic and acidic residues" evidence="1">
    <location>
        <begin position="862"/>
        <end position="872"/>
    </location>
</feature>
<feature type="compositionally biased region" description="Low complexity" evidence="1">
    <location>
        <begin position="897"/>
        <end position="914"/>
    </location>
</feature>
<feature type="compositionally biased region" description="Acidic residues" evidence="1">
    <location>
        <begin position="375"/>
        <end position="387"/>
    </location>
</feature>
<dbReference type="GO" id="GO:0006641">
    <property type="term" value="P:triglyceride metabolic process"/>
    <property type="evidence" value="ECO:0007669"/>
    <property type="project" value="TreeGrafter"/>
</dbReference>
<dbReference type="Ensembl" id="ENSLAFT00000023104.2">
    <property type="protein sequence ID" value="ENSLAFP00000017350.2"/>
    <property type="gene ID" value="ENSLAFG00000022087.2"/>
</dbReference>
<reference evidence="2" key="2">
    <citation type="submission" date="2025-08" db="UniProtKB">
        <authorList>
            <consortium name="Ensembl"/>
        </authorList>
    </citation>
    <scope>IDENTIFICATION</scope>
    <source>
        <strain evidence="2">Isolate ISIS603380</strain>
    </source>
</reference>
<dbReference type="OMA" id="GTHQGDT"/>
<name>G3TPL7_LOXAF</name>
<feature type="compositionally biased region" description="Basic and acidic residues" evidence="1">
    <location>
        <begin position="765"/>
        <end position="776"/>
    </location>
</feature>
<feature type="compositionally biased region" description="Basic and acidic residues" evidence="1">
    <location>
        <begin position="451"/>
        <end position="468"/>
    </location>
</feature>
<reference evidence="2 3" key="1">
    <citation type="submission" date="2009-06" db="EMBL/GenBank/DDBJ databases">
        <title>The Genome Sequence of Loxodonta africana (African elephant).</title>
        <authorList>
            <person name="Di Palma F."/>
            <person name="Heiman D."/>
            <person name="Young S."/>
            <person name="Johnson J."/>
            <person name="Lander E.S."/>
            <person name="Lindblad-Toh K."/>
        </authorList>
    </citation>
    <scope>NUCLEOTIDE SEQUENCE [LARGE SCALE GENOMIC DNA]</scope>
    <source>
        <strain evidence="2 3">Isolate ISIS603380</strain>
    </source>
</reference>
<feature type="compositionally biased region" description="Basic and acidic residues" evidence="1">
    <location>
        <begin position="709"/>
        <end position="719"/>
    </location>
</feature>
<evidence type="ECO:0000256" key="1">
    <source>
        <dbReference type="SAM" id="MobiDB-lite"/>
    </source>
</evidence>
<feature type="compositionally biased region" description="Basic and acidic residues" evidence="1">
    <location>
        <begin position="503"/>
        <end position="536"/>
    </location>
</feature>
<dbReference type="PANTHER" id="PTHR15964:SF0">
    <property type="entry name" value="APOLIPOPROTEIN B RECEPTOR"/>
    <property type="match status" value="1"/>
</dbReference>
<accession>G3TPL7</accession>
<keyword evidence="3" id="KW-1185">Reference proteome</keyword>
<reference evidence="2" key="3">
    <citation type="submission" date="2025-09" db="UniProtKB">
        <authorList>
            <consortium name="Ensembl"/>
        </authorList>
    </citation>
    <scope>IDENTIFICATION</scope>
    <source>
        <strain evidence="2">Isolate ISIS603380</strain>
    </source>
</reference>
<feature type="compositionally biased region" description="Basic and acidic residues" evidence="1">
    <location>
        <begin position="733"/>
        <end position="748"/>
    </location>
</feature>
<feature type="region of interest" description="Disordered" evidence="1">
    <location>
        <begin position="44"/>
        <end position="476"/>
    </location>
</feature>
<gene>
    <name evidence="2" type="primary">APOBR</name>
</gene>
<feature type="compositionally biased region" description="Basic and acidic residues" evidence="1">
    <location>
        <begin position="832"/>
        <end position="853"/>
    </location>
</feature>